<gene>
    <name evidence="4" type="ORF">K7472_08575</name>
</gene>
<keyword evidence="1" id="KW-0723">Serine/threonine-protein kinase</keyword>
<proteinExistence type="predicted"/>
<keyword evidence="1" id="KW-0418">Kinase</keyword>
<dbReference type="SUPFAM" id="SSF55874">
    <property type="entry name" value="ATPase domain of HSP90 chaperone/DNA topoisomerase II/histidine kinase"/>
    <property type="match status" value="1"/>
</dbReference>
<dbReference type="PANTHER" id="PTHR35526">
    <property type="entry name" value="ANTI-SIGMA-F FACTOR RSBW-RELATED"/>
    <property type="match status" value="1"/>
</dbReference>
<evidence type="ECO:0000259" key="3">
    <source>
        <dbReference type="Pfam" id="PF13581"/>
    </source>
</evidence>
<feature type="region of interest" description="Disordered" evidence="2">
    <location>
        <begin position="145"/>
        <end position="210"/>
    </location>
</feature>
<keyword evidence="1" id="KW-0808">Transferase</keyword>
<dbReference type="RefSeq" id="WP_222975753.1">
    <property type="nucleotide sequence ID" value="NZ_JAINVZ010000004.1"/>
</dbReference>
<evidence type="ECO:0000313" key="4">
    <source>
        <dbReference type="EMBL" id="MBY8884902.1"/>
    </source>
</evidence>
<accession>A0ABS7QNZ0</accession>
<dbReference type="Gene3D" id="3.30.565.10">
    <property type="entry name" value="Histidine kinase-like ATPase, C-terminal domain"/>
    <property type="match status" value="1"/>
</dbReference>
<feature type="domain" description="Histidine kinase/HSP90-like ATPase" evidence="3">
    <location>
        <begin position="36"/>
        <end position="136"/>
    </location>
</feature>
<dbReference type="InterPro" id="IPR036890">
    <property type="entry name" value="HATPase_C_sf"/>
</dbReference>
<dbReference type="InterPro" id="IPR050267">
    <property type="entry name" value="Anti-sigma-factor_SerPK"/>
</dbReference>
<comment type="caution">
    <text evidence="4">The sequence shown here is derived from an EMBL/GenBank/DDBJ whole genome shotgun (WGS) entry which is preliminary data.</text>
</comment>
<evidence type="ECO:0000256" key="1">
    <source>
        <dbReference type="ARBA" id="ARBA00022527"/>
    </source>
</evidence>
<organism evidence="4 5">
    <name type="scientific">Streptantibioticus parmotrematis</name>
    <dbReference type="NCBI Taxonomy" id="2873249"/>
    <lineage>
        <taxon>Bacteria</taxon>
        <taxon>Bacillati</taxon>
        <taxon>Actinomycetota</taxon>
        <taxon>Actinomycetes</taxon>
        <taxon>Kitasatosporales</taxon>
        <taxon>Streptomycetaceae</taxon>
        <taxon>Streptantibioticus</taxon>
    </lineage>
</organism>
<dbReference type="EMBL" id="JAINVZ010000004">
    <property type="protein sequence ID" value="MBY8884902.1"/>
    <property type="molecule type" value="Genomic_DNA"/>
</dbReference>
<keyword evidence="4" id="KW-0547">Nucleotide-binding</keyword>
<protein>
    <submittedName>
        <fullName evidence="4">ATP-binding protein</fullName>
    </submittedName>
</protein>
<keyword evidence="5" id="KW-1185">Reference proteome</keyword>
<reference evidence="4 5" key="1">
    <citation type="submission" date="2021-08" db="EMBL/GenBank/DDBJ databases">
        <title>Streptomyces sp. PTM05 isolated from lichen.</title>
        <authorList>
            <person name="Somphong A."/>
            <person name="Phongsopitanun W."/>
            <person name="Tanasupawat S."/>
        </authorList>
    </citation>
    <scope>NUCLEOTIDE SEQUENCE [LARGE SCALE GENOMIC DNA]</scope>
    <source>
        <strain evidence="4 5">Ptm05</strain>
    </source>
</reference>
<dbReference type="CDD" id="cd16936">
    <property type="entry name" value="HATPase_RsbW-like"/>
    <property type="match status" value="1"/>
</dbReference>
<evidence type="ECO:0000256" key="2">
    <source>
        <dbReference type="SAM" id="MobiDB-lite"/>
    </source>
</evidence>
<keyword evidence="4" id="KW-0067">ATP-binding</keyword>
<name>A0ABS7QNZ0_9ACTN</name>
<feature type="compositionally biased region" description="Basic and acidic residues" evidence="2">
    <location>
        <begin position="187"/>
        <end position="197"/>
    </location>
</feature>
<dbReference type="GO" id="GO:0005524">
    <property type="term" value="F:ATP binding"/>
    <property type="evidence" value="ECO:0007669"/>
    <property type="project" value="UniProtKB-KW"/>
</dbReference>
<evidence type="ECO:0000313" key="5">
    <source>
        <dbReference type="Proteomes" id="UP001198565"/>
    </source>
</evidence>
<sequence length="210" mass="22402">MRHKSAYEESASSTTNTLRFDIPGQPYFVSVARRRLVATVRDWNGNAVAADAAEAVGLVASELLTNAVSYAEGSLAISLRQEGTRVLLEVRDQNPQLPMLRCPSEDDEHGRGLALASALALRCGWETVAGGKVVWAELAVCPAQPDPTVRRPLRPTTLGPLRRAPAPLPASAPGRRVKAVPAMAHPKNGDGRPDDLPTKTPARPPRPGAD</sequence>
<feature type="compositionally biased region" description="Low complexity" evidence="2">
    <location>
        <begin position="158"/>
        <end position="174"/>
    </location>
</feature>
<dbReference type="Proteomes" id="UP001198565">
    <property type="component" value="Unassembled WGS sequence"/>
</dbReference>
<dbReference type="InterPro" id="IPR003594">
    <property type="entry name" value="HATPase_dom"/>
</dbReference>
<dbReference type="PANTHER" id="PTHR35526:SF3">
    <property type="entry name" value="ANTI-SIGMA-F FACTOR RSBW"/>
    <property type="match status" value="1"/>
</dbReference>
<dbReference type="Pfam" id="PF13581">
    <property type="entry name" value="HATPase_c_2"/>
    <property type="match status" value="1"/>
</dbReference>